<keyword evidence="2 5" id="KW-0158">Chromosome</keyword>
<dbReference type="InterPro" id="IPR039595">
    <property type="entry name" value="TE2IP/Rap1"/>
</dbReference>
<keyword evidence="3 5" id="KW-0779">Telomere</keyword>
<gene>
    <name evidence="9" type="primary">LOC108742950</name>
</gene>
<keyword evidence="8" id="KW-1185">Reference proteome</keyword>
<dbReference type="KEGG" id="apln:108742950"/>
<dbReference type="AlphaFoldDB" id="A0A1W4XM18"/>
<dbReference type="InterPro" id="IPR009057">
    <property type="entry name" value="Homeodomain-like_sf"/>
</dbReference>
<comment type="subunit">
    <text evidence="5">Homodimer.</text>
</comment>
<dbReference type="GO" id="GO:0031848">
    <property type="term" value="P:protection from non-homologous end joining at telomere"/>
    <property type="evidence" value="ECO:0007669"/>
    <property type="project" value="TreeGrafter"/>
</dbReference>
<dbReference type="PANTHER" id="PTHR16466:SF6">
    <property type="entry name" value="TELOMERIC REPEAT-BINDING FACTOR 2-INTERACTING PROTEIN 1"/>
    <property type="match status" value="1"/>
</dbReference>
<dbReference type="SUPFAM" id="SSF46689">
    <property type="entry name" value="Homeodomain-like"/>
    <property type="match status" value="1"/>
</dbReference>
<evidence type="ECO:0000256" key="2">
    <source>
        <dbReference type="ARBA" id="ARBA00022454"/>
    </source>
</evidence>
<organism evidence="8 9">
    <name type="scientific">Agrilus planipennis</name>
    <name type="common">Emerald ash borer</name>
    <name type="synonym">Agrilus marcopoli</name>
    <dbReference type="NCBI Taxonomy" id="224129"/>
    <lineage>
        <taxon>Eukaryota</taxon>
        <taxon>Metazoa</taxon>
        <taxon>Ecdysozoa</taxon>
        <taxon>Arthropoda</taxon>
        <taxon>Hexapoda</taxon>
        <taxon>Insecta</taxon>
        <taxon>Pterygota</taxon>
        <taxon>Neoptera</taxon>
        <taxon>Endopterygota</taxon>
        <taxon>Coleoptera</taxon>
        <taxon>Polyphaga</taxon>
        <taxon>Elateriformia</taxon>
        <taxon>Buprestoidea</taxon>
        <taxon>Buprestidae</taxon>
        <taxon>Agrilinae</taxon>
        <taxon>Agrilus</taxon>
    </lineage>
</organism>
<evidence type="ECO:0000259" key="7">
    <source>
        <dbReference type="Pfam" id="PF08914"/>
    </source>
</evidence>
<comment type="subcellular location">
    <subcellularLocation>
        <location evidence="5">Nucleus</location>
    </subcellularLocation>
    <subcellularLocation>
        <location evidence="5">Chromosome</location>
        <location evidence="5">Telomere</location>
    </subcellularLocation>
</comment>
<sequence>MAGYRVPYSSKEENAILQYIVEKQIYHRLRGRQVWQEFEASRQINRTWQSAKEHFRQKMLSRVLSDESFDLTKEQREKIYNGWTRTAMYPNKHQENKQIGQMFSKGTIEDDHGMTSEEEEGEVS</sequence>
<dbReference type="GO" id="GO:0042162">
    <property type="term" value="F:telomeric DNA binding"/>
    <property type="evidence" value="ECO:0007669"/>
    <property type="project" value="TreeGrafter"/>
</dbReference>
<protein>
    <recommendedName>
        <fullName evidence="5">Telomeric repeat-binding factor 2-interacting protein 1</fullName>
        <shortName evidence="5">TERF2-interacting telomeric protein 1</shortName>
    </recommendedName>
    <alternativeName>
        <fullName evidence="5">Repressor/activator protein 1 homolog</fullName>
    </alternativeName>
</protein>
<dbReference type="RefSeq" id="XP_018333822.1">
    <property type="nucleotide sequence ID" value="XM_018478320.1"/>
</dbReference>
<dbReference type="InterPro" id="IPR015010">
    <property type="entry name" value="TERF2IP_Myb"/>
</dbReference>
<dbReference type="GO" id="GO:0010833">
    <property type="term" value="P:telomere maintenance via telomere lengthening"/>
    <property type="evidence" value="ECO:0007669"/>
    <property type="project" value="UniProtKB-UniRule"/>
</dbReference>
<dbReference type="Gene3D" id="1.10.10.60">
    <property type="entry name" value="Homeodomain-like"/>
    <property type="match status" value="1"/>
</dbReference>
<evidence type="ECO:0000256" key="6">
    <source>
        <dbReference type="SAM" id="MobiDB-lite"/>
    </source>
</evidence>
<dbReference type="Pfam" id="PF08914">
    <property type="entry name" value="Myb_Rap1"/>
    <property type="match status" value="1"/>
</dbReference>
<evidence type="ECO:0000256" key="3">
    <source>
        <dbReference type="ARBA" id="ARBA00022895"/>
    </source>
</evidence>
<dbReference type="GO" id="GO:0070187">
    <property type="term" value="C:shelterin complex"/>
    <property type="evidence" value="ECO:0007669"/>
    <property type="project" value="TreeGrafter"/>
</dbReference>
<dbReference type="OrthoDB" id="10257855at2759"/>
<evidence type="ECO:0000256" key="4">
    <source>
        <dbReference type="ARBA" id="ARBA00023242"/>
    </source>
</evidence>
<dbReference type="GeneID" id="108742950"/>
<evidence type="ECO:0000256" key="1">
    <source>
        <dbReference type="ARBA" id="ARBA00010467"/>
    </source>
</evidence>
<evidence type="ECO:0000313" key="9">
    <source>
        <dbReference type="RefSeq" id="XP_018333822.1"/>
    </source>
</evidence>
<reference evidence="9" key="1">
    <citation type="submission" date="2025-08" db="UniProtKB">
        <authorList>
            <consortium name="RefSeq"/>
        </authorList>
    </citation>
    <scope>IDENTIFICATION</scope>
    <source>
        <tissue evidence="9">Entire body</tissue>
    </source>
</reference>
<accession>A0A1W4XM18</accession>
<keyword evidence="5" id="KW-0010">Activator</keyword>
<keyword evidence="4 5" id="KW-0539">Nucleus</keyword>
<dbReference type="Proteomes" id="UP000192223">
    <property type="component" value="Unplaced"/>
</dbReference>
<keyword evidence="5" id="KW-0805">Transcription regulation</keyword>
<feature type="domain" description="TERF2-interacting telomeric protein 1 Myb" evidence="7">
    <location>
        <begin position="8"/>
        <end position="59"/>
    </location>
</feature>
<keyword evidence="5" id="KW-0804">Transcription</keyword>
<proteinExistence type="inferred from homology"/>
<name>A0A1W4XM18_AGRPL</name>
<evidence type="ECO:0000313" key="8">
    <source>
        <dbReference type="Proteomes" id="UP000192223"/>
    </source>
</evidence>
<evidence type="ECO:0000256" key="5">
    <source>
        <dbReference type="RuleBase" id="RU367107"/>
    </source>
</evidence>
<dbReference type="PANTHER" id="PTHR16466">
    <property type="entry name" value="TELOMERE REPEAT-BINDING FACTOR 2-INTERACTING PROTEIN 1"/>
    <property type="match status" value="1"/>
</dbReference>
<dbReference type="InParanoid" id="A0A1W4XM18"/>
<dbReference type="GO" id="GO:0006355">
    <property type="term" value="P:regulation of DNA-templated transcription"/>
    <property type="evidence" value="ECO:0007669"/>
    <property type="project" value="UniProtKB-UniRule"/>
</dbReference>
<feature type="region of interest" description="Disordered" evidence="6">
    <location>
        <begin position="94"/>
        <end position="124"/>
    </location>
</feature>
<dbReference type="STRING" id="224129.A0A1W4XM18"/>
<comment type="function">
    <text evidence="5">Acts both as a regulator of telomere function and as a transcription regulator. Involved in the regulation of telomere length and protection as a component of the shelterin complex (telosome). Does not bind DNA directly: recruited to telomeric double-stranded 5'-TTAGGG-3' repeats via its interaction with terf2. Independently of its function in telomeres, also acts as a transcription regulator: recruited to extratelomeric 5'-TTAGGG-3' sites via its association with terf2 or other factors, and regulates gene expression.</text>
</comment>
<comment type="similarity">
    <text evidence="1 5">Belongs to the RAP1 family.</text>
</comment>